<feature type="region of interest" description="Disordered" evidence="1">
    <location>
        <begin position="36"/>
        <end position="56"/>
    </location>
</feature>
<evidence type="ECO:0000256" key="1">
    <source>
        <dbReference type="SAM" id="MobiDB-lite"/>
    </source>
</evidence>
<reference evidence="2" key="1">
    <citation type="submission" date="2014-09" db="EMBL/GenBank/DDBJ databases">
        <authorList>
            <person name="Magalhaes I.L.F."/>
            <person name="Oliveira U."/>
            <person name="Santos F.R."/>
            <person name="Vidigal T.H.D.A."/>
            <person name="Brescovit A.D."/>
            <person name="Santos A.J."/>
        </authorList>
    </citation>
    <scope>NUCLEOTIDE SEQUENCE</scope>
    <source>
        <tissue evidence="2">Shoot tissue taken approximately 20 cm above the soil surface</tissue>
    </source>
</reference>
<accession>A0A0A9A5H7</accession>
<proteinExistence type="predicted"/>
<name>A0A0A9A5H7_ARUDO</name>
<reference evidence="2" key="2">
    <citation type="journal article" date="2015" name="Data Brief">
        <title>Shoot transcriptome of the giant reed, Arundo donax.</title>
        <authorList>
            <person name="Barrero R.A."/>
            <person name="Guerrero F.D."/>
            <person name="Moolhuijzen P."/>
            <person name="Goolsby J.A."/>
            <person name="Tidwell J."/>
            <person name="Bellgard S.E."/>
            <person name="Bellgard M.I."/>
        </authorList>
    </citation>
    <scope>NUCLEOTIDE SEQUENCE</scope>
    <source>
        <tissue evidence="2">Shoot tissue taken approximately 20 cm above the soil surface</tissue>
    </source>
</reference>
<protein>
    <submittedName>
        <fullName evidence="2">Uncharacterized protein</fullName>
    </submittedName>
</protein>
<sequence length="82" mass="9221">MRLPMAAEWACGLPPPLRRPRLPCWPPLVEVRRRNAARGHGRRGEAEAWRPSHPASATPFSSPKAFSMFALLRCPRLCALHV</sequence>
<evidence type="ECO:0000313" key="2">
    <source>
        <dbReference type="EMBL" id="JAD46929.1"/>
    </source>
</evidence>
<dbReference type="EMBL" id="GBRH01250966">
    <property type="protein sequence ID" value="JAD46929.1"/>
    <property type="molecule type" value="Transcribed_RNA"/>
</dbReference>
<dbReference type="AlphaFoldDB" id="A0A0A9A5H7"/>
<organism evidence="2">
    <name type="scientific">Arundo donax</name>
    <name type="common">Giant reed</name>
    <name type="synonym">Donax arundinaceus</name>
    <dbReference type="NCBI Taxonomy" id="35708"/>
    <lineage>
        <taxon>Eukaryota</taxon>
        <taxon>Viridiplantae</taxon>
        <taxon>Streptophyta</taxon>
        <taxon>Embryophyta</taxon>
        <taxon>Tracheophyta</taxon>
        <taxon>Spermatophyta</taxon>
        <taxon>Magnoliopsida</taxon>
        <taxon>Liliopsida</taxon>
        <taxon>Poales</taxon>
        <taxon>Poaceae</taxon>
        <taxon>PACMAD clade</taxon>
        <taxon>Arundinoideae</taxon>
        <taxon>Arundineae</taxon>
        <taxon>Arundo</taxon>
    </lineage>
</organism>